<dbReference type="GO" id="GO:0097268">
    <property type="term" value="C:cytoophidium"/>
    <property type="evidence" value="ECO:0007669"/>
    <property type="project" value="UniProtKB-ARBA"/>
</dbReference>
<comment type="catalytic activity">
    <reaction evidence="12">
        <text>UTP + NH4(+) + ATP = CTP + ADP + phosphate + 2 H(+)</text>
        <dbReference type="Rhea" id="RHEA:16597"/>
        <dbReference type="ChEBI" id="CHEBI:15378"/>
        <dbReference type="ChEBI" id="CHEBI:28938"/>
        <dbReference type="ChEBI" id="CHEBI:30616"/>
        <dbReference type="ChEBI" id="CHEBI:37563"/>
        <dbReference type="ChEBI" id="CHEBI:43474"/>
        <dbReference type="ChEBI" id="CHEBI:46398"/>
        <dbReference type="ChEBI" id="CHEBI:456216"/>
    </reaction>
</comment>
<organism evidence="15 16">
    <name type="scientific">Xenorhabdus kozodoii</name>
    <dbReference type="NCBI Taxonomy" id="351676"/>
    <lineage>
        <taxon>Bacteria</taxon>
        <taxon>Pseudomonadati</taxon>
        <taxon>Pseudomonadota</taxon>
        <taxon>Gammaproteobacteria</taxon>
        <taxon>Enterobacterales</taxon>
        <taxon>Morganellaceae</taxon>
        <taxon>Xenorhabdus</taxon>
    </lineage>
</organism>
<comment type="function">
    <text evidence="11 12">Catalyzes the ATP-dependent amination of UTP to CTP with either L-glutamine or ammonia as the source of nitrogen. Regulates intracellular CTP levels through interactions with the four ribonucleotide triphosphates.</text>
</comment>
<dbReference type="GO" id="GO:0003883">
    <property type="term" value="F:CTP synthase activity"/>
    <property type="evidence" value="ECO:0007669"/>
    <property type="project" value="UniProtKB-UniRule"/>
</dbReference>
<feature type="domain" description="CTP synthase N-terminal" evidence="14">
    <location>
        <begin position="5"/>
        <end position="266"/>
    </location>
</feature>
<dbReference type="GO" id="GO:0019856">
    <property type="term" value="P:pyrimidine nucleobase biosynthetic process"/>
    <property type="evidence" value="ECO:0007669"/>
    <property type="project" value="TreeGrafter"/>
</dbReference>
<dbReference type="FunFam" id="3.40.50.300:FF:000009">
    <property type="entry name" value="CTP synthase"/>
    <property type="match status" value="1"/>
</dbReference>
<feature type="active site" evidence="12">
    <location>
        <position position="515"/>
    </location>
</feature>
<feature type="binding site" evidence="12">
    <location>
        <position position="72"/>
    </location>
    <ligand>
        <name>Mg(2+)</name>
        <dbReference type="ChEBI" id="CHEBI:18420"/>
    </ligand>
</feature>
<dbReference type="Proteomes" id="UP000221101">
    <property type="component" value="Unassembled WGS sequence"/>
</dbReference>
<reference evidence="15 16" key="1">
    <citation type="journal article" date="2017" name="Nat. Microbiol.">
        <title>Natural product diversity associated with the nematode symbionts Photorhabdus and Xenorhabdus.</title>
        <authorList>
            <person name="Tobias N.J."/>
            <person name="Wolff H."/>
            <person name="Djahanschiri B."/>
            <person name="Grundmann F."/>
            <person name="Kronenwerth M."/>
            <person name="Shi Y.M."/>
            <person name="Simonyi S."/>
            <person name="Grun P."/>
            <person name="Shapiro-Ilan D."/>
            <person name="Pidot S.J."/>
            <person name="Stinear T.P."/>
            <person name="Ebersberger I."/>
            <person name="Bode H.B."/>
        </authorList>
    </citation>
    <scope>NUCLEOTIDE SEQUENCE [LARGE SCALE GENOMIC DNA]</scope>
    <source>
        <strain evidence="15 16">DSM 17907</strain>
    </source>
</reference>
<dbReference type="GO" id="GO:0042802">
    <property type="term" value="F:identical protein binding"/>
    <property type="evidence" value="ECO:0007669"/>
    <property type="project" value="TreeGrafter"/>
</dbReference>
<feature type="binding site" evidence="12">
    <location>
        <position position="470"/>
    </location>
    <ligand>
        <name>L-glutamine</name>
        <dbReference type="ChEBI" id="CHEBI:58359"/>
    </ligand>
</feature>
<dbReference type="Gene3D" id="3.40.50.300">
    <property type="entry name" value="P-loop containing nucleotide triphosphate hydrolases"/>
    <property type="match status" value="1"/>
</dbReference>
<feature type="binding site" evidence="12">
    <location>
        <position position="72"/>
    </location>
    <ligand>
        <name>ATP</name>
        <dbReference type="ChEBI" id="CHEBI:30616"/>
    </ligand>
</feature>
<dbReference type="UniPathway" id="UPA00159">
    <property type="reaction ID" value="UER00277"/>
</dbReference>
<sequence>MKTNYIFVTGGVVSSLGKGIAAASLAAILEARGLNVTIMKLDPYINVDPGTMSPTQHGEVFVTEDGAETDLDLGHYERFIRTKMTRRNNFTTGRVYSEVLRKERRGDYLGATIQVIPHITNEIKDRIIRGAEGHDVVLVEIGGTVGDIESLPFLEAIRQMAVEVGRENTLFMHLTLVPYMAAAGEVKTKPTQHSVKELLSIGIQPDVLICRSDRIIPANERAKIALFCNVPEKAVISLKDVDSIYKIPGLLKSQGLDDYICKRFSLECPEANLSEWEQVIYEEANPSGEVTIGMVGKYVELPDAYKSVIEALKHGGLKNRLMVNIKLIDSQDVETRGVDVLKGLDAILVPGGFGGRGIEGKILTARYARENKIPYLGICLGMQVALIEFARNVAGMAEANSTEFDPECKLPVVALIAEWRDENGNLEVRSEESDLGGTMRVGGQVCHLTENSLVRELYGQNDIVERHRHRYEVNNLLLKRIEDAGLRVAGRSIDNKLVEIIENPAHPWFVACQFHPEFTSTPRDGHPLFAGFVEAAGKYQKGQLK</sequence>
<evidence type="ECO:0000259" key="14">
    <source>
        <dbReference type="Pfam" id="PF06418"/>
    </source>
</evidence>
<dbReference type="SUPFAM" id="SSF52540">
    <property type="entry name" value="P-loop containing nucleoside triphosphate hydrolases"/>
    <property type="match status" value="1"/>
</dbReference>
<dbReference type="Pfam" id="PF00117">
    <property type="entry name" value="GATase"/>
    <property type="match status" value="1"/>
</dbReference>
<feature type="binding site" evidence="12">
    <location>
        <position position="352"/>
    </location>
    <ligand>
        <name>L-glutamine</name>
        <dbReference type="ChEBI" id="CHEBI:58359"/>
    </ligand>
</feature>
<evidence type="ECO:0000256" key="9">
    <source>
        <dbReference type="ARBA" id="ARBA00022975"/>
    </source>
</evidence>
<keyword evidence="3 12" id="KW-0436">Ligase</keyword>
<feature type="active site" description="Nucleophile; for glutamine hydrolysis" evidence="12">
    <location>
        <position position="379"/>
    </location>
</feature>
<dbReference type="GO" id="GO:0005524">
    <property type="term" value="F:ATP binding"/>
    <property type="evidence" value="ECO:0007669"/>
    <property type="project" value="UniProtKB-KW"/>
</dbReference>
<evidence type="ECO:0000313" key="16">
    <source>
        <dbReference type="Proteomes" id="UP000221101"/>
    </source>
</evidence>
<keyword evidence="6 12" id="KW-0067">ATP-binding</keyword>
<feature type="binding site" evidence="12">
    <location>
        <begin position="187"/>
        <end position="192"/>
    </location>
    <ligand>
        <name>UTP</name>
        <dbReference type="ChEBI" id="CHEBI:46398"/>
    </ligand>
</feature>
<evidence type="ECO:0000256" key="10">
    <source>
        <dbReference type="ARBA" id="ARBA00047781"/>
    </source>
</evidence>
<dbReference type="EC" id="6.3.4.2" evidence="12"/>
<keyword evidence="7 12" id="KW-0460">Magnesium</keyword>
<comment type="caution">
    <text evidence="12">Lacks conserved residue(s) required for the propagation of feature annotation.</text>
</comment>
<comment type="catalytic activity">
    <reaction evidence="12">
        <text>L-glutamine + H2O = L-glutamate + NH4(+)</text>
        <dbReference type="Rhea" id="RHEA:15889"/>
        <dbReference type="ChEBI" id="CHEBI:15377"/>
        <dbReference type="ChEBI" id="CHEBI:28938"/>
        <dbReference type="ChEBI" id="CHEBI:29985"/>
        <dbReference type="ChEBI" id="CHEBI:58359"/>
    </reaction>
</comment>
<dbReference type="NCBIfam" id="NF003792">
    <property type="entry name" value="PRK05380.1"/>
    <property type="match status" value="1"/>
</dbReference>
<evidence type="ECO:0000256" key="12">
    <source>
        <dbReference type="HAMAP-Rule" id="MF_01227"/>
    </source>
</evidence>
<feature type="region of interest" description="Amidoligase domain" evidence="12">
    <location>
        <begin position="1"/>
        <end position="266"/>
    </location>
</feature>
<feature type="binding site" evidence="12">
    <location>
        <begin position="187"/>
        <end position="192"/>
    </location>
    <ligand>
        <name>CTP</name>
        <dbReference type="ChEBI" id="CHEBI:37563"/>
        <note>allosteric inhibitor</note>
    </ligand>
</feature>
<evidence type="ECO:0000256" key="1">
    <source>
        <dbReference type="ARBA" id="ARBA00005171"/>
    </source>
</evidence>
<evidence type="ECO:0000256" key="5">
    <source>
        <dbReference type="ARBA" id="ARBA00022741"/>
    </source>
</evidence>
<feature type="binding site" evidence="12">
    <location>
        <begin position="15"/>
        <end position="20"/>
    </location>
    <ligand>
        <name>ATP</name>
        <dbReference type="ChEBI" id="CHEBI:30616"/>
    </ligand>
</feature>
<dbReference type="SUPFAM" id="SSF52317">
    <property type="entry name" value="Class I glutamine amidotransferase-like"/>
    <property type="match status" value="1"/>
</dbReference>
<dbReference type="NCBIfam" id="TIGR00337">
    <property type="entry name" value="PyrG"/>
    <property type="match status" value="1"/>
</dbReference>
<dbReference type="InterPro" id="IPR004468">
    <property type="entry name" value="CTP_synthase"/>
</dbReference>
<comment type="similarity">
    <text evidence="2 12">Belongs to the CTP synthase family.</text>
</comment>
<feature type="binding site" evidence="12">
    <location>
        <position position="403"/>
    </location>
    <ligand>
        <name>L-glutamine</name>
        <dbReference type="ChEBI" id="CHEBI:58359"/>
    </ligand>
</feature>
<evidence type="ECO:0000256" key="8">
    <source>
        <dbReference type="ARBA" id="ARBA00022962"/>
    </source>
</evidence>
<keyword evidence="8 12" id="KW-0315">Glutamine amidotransferase</keyword>
<comment type="miscellaneous">
    <text evidence="12">CTPSs have evolved a hybrid strategy for distinguishing between UTP and CTP. The overlapping regions of the product feedback inhibitory and substrate sites recognize a common feature in both compounds, the triphosphate moiety. To differentiate isosteric substrate and product pyrimidine rings, an additional pocket far from the expected kinase/ligase catalytic site, specifically recognizes the cytosine and ribose portions of the product inhibitor.</text>
</comment>
<dbReference type="GO" id="GO:0046872">
    <property type="term" value="F:metal ion binding"/>
    <property type="evidence" value="ECO:0007669"/>
    <property type="project" value="UniProtKB-KW"/>
</dbReference>
<comment type="catalytic activity">
    <reaction evidence="10 12">
        <text>UTP + L-glutamine + ATP + H2O = CTP + L-glutamate + ADP + phosphate + 2 H(+)</text>
        <dbReference type="Rhea" id="RHEA:26426"/>
        <dbReference type="ChEBI" id="CHEBI:15377"/>
        <dbReference type="ChEBI" id="CHEBI:15378"/>
        <dbReference type="ChEBI" id="CHEBI:29985"/>
        <dbReference type="ChEBI" id="CHEBI:30616"/>
        <dbReference type="ChEBI" id="CHEBI:37563"/>
        <dbReference type="ChEBI" id="CHEBI:43474"/>
        <dbReference type="ChEBI" id="CHEBI:46398"/>
        <dbReference type="ChEBI" id="CHEBI:58359"/>
        <dbReference type="ChEBI" id="CHEBI:456216"/>
        <dbReference type="EC" id="6.3.4.2"/>
    </reaction>
</comment>
<dbReference type="GO" id="GO:0004359">
    <property type="term" value="F:glutaminase activity"/>
    <property type="evidence" value="ECO:0007669"/>
    <property type="project" value="RHEA"/>
</dbReference>
<keyword evidence="9 12" id="KW-0665">Pyrimidine biosynthesis</keyword>
<comment type="caution">
    <text evidence="15">The sequence shown here is derived from an EMBL/GenBank/DDBJ whole genome shotgun (WGS) entry which is preliminary data.</text>
</comment>
<protein>
    <recommendedName>
        <fullName evidence="12">CTP synthase</fullName>
        <ecNumber evidence="12">6.3.4.2</ecNumber>
    </recommendedName>
    <alternativeName>
        <fullName evidence="12">Cytidine 5'-triphosphate synthase</fullName>
    </alternativeName>
    <alternativeName>
        <fullName evidence="12">Cytidine triphosphate synthetase</fullName>
        <shortName evidence="12">CTP synthetase</shortName>
        <shortName evidence="12">CTPS</shortName>
    </alternativeName>
    <alternativeName>
        <fullName evidence="12">UTP--ammonia ligase</fullName>
    </alternativeName>
</protein>
<dbReference type="FunFam" id="3.40.50.880:FF:000002">
    <property type="entry name" value="CTP synthase"/>
    <property type="match status" value="1"/>
</dbReference>
<dbReference type="AlphaFoldDB" id="A0A2D0LFK0"/>
<dbReference type="HAMAP" id="MF_01227">
    <property type="entry name" value="PyrG"/>
    <property type="match status" value="1"/>
</dbReference>
<evidence type="ECO:0000256" key="7">
    <source>
        <dbReference type="ARBA" id="ARBA00022842"/>
    </source>
</evidence>
<dbReference type="InterPro" id="IPR033828">
    <property type="entry name" value="GATase1_CTP_Synthase"/>
</dbReference>
<comment type="subunit">
    <text evidence="12">Homotetramer.</text>
</comment>
<gene>
    <name evidence="12" type="primary">pyrG</name>
    <name evidence="15" type="ORF">Xkoz_00984</name>
</gene>
<dbReference type="InterPro" id="IPR029062">
    <property type="entry name" value="Class_I_gatase-like"/>
</dbReference>
<keyword evidence="5 12" id="KW-0547">Nucleotide-binding</keyword>
<dbReference type="GO" id="GO:0005829">
    <property type="term" value="C:cytosol"/>
    <property type="evidence" value="ECO:0007669"/>
    <property type="project" value="TreeGrafter"/>
</dbReference>
<dbReference type="RefSeq" id="WP_099141090.1">
    <property type="nucleotide sequence ID" value="NZ_CAWNOR010000086.1"/>
</dbReference>
<evidence type="ECO:0000256" key="11">
    <source>
        <dbReference type="ARBA" id="ARBA00059148"/>
    </source>
</evidence>
<comment type="activity regulation">
    <text evidence="12">Allosterically activated by GTP, when glutamine is the substrate; GTP has no effect on the reaction when ammonia is the substrate. The allosteric effector GTP functions by stabilizing the protein conformation that binds the tetrahedral intermediate(s) formed during glutamine hydrolysis. Inhibited by the product CTP, via allosteric rather than competitive inhibition.</text>
</comment>
<evidence type="ECO:0000256" key="2">
    <source>
        <dbReference type="ARBA" id="ARBA00007533"/>
    </source>
</evidence>
<feature type="active site" evidence="12">
    <location>
        <position position="517"/>
    </location>
</feature>
<dbReference type="InterPro" id="IPR017926">
    <property type="entry name" value="GATASE"/>
</dbReference>
<feature type="domain" description="Glutamine amidotransferase" evidence="13">
    <location>
        <begin position="301"/>
        <end position="534"/>
    </location>
</feature>
<evidence type="ECO:0000259" key="13">
    <source>
        <dbReference type="Pfam" id="PF00117"/>
    </source>
</evidence>
<feature type="binding site" evidence="12">
    <location>
        <begin position="239"/>
        <end position="241"/>
    </location>
    <ligand>
        <name>ATP</name>
        <dbReference type="ChEBI" id="CHEBI:30616"/>
    </ligand>
</feature>
<feature type="binding site" evidence="12">
    <location>
        <begin position="147"/>
        <end position="149"/>
    </location>
    <ligand>
        <name>CTP</name>
        <dbReference type="ChEBI" id="CHEBI:37563"/>
        <note>allosteric inhibitor</note>
    </ligand>
</feature>
<dbReference type="PANTHER" id="PTHR11550">
    <property type="entry name" value="CTP SYNTHASE"/>
    <property type="match status" value="1"/>
</dbReference>
<comment type="pathway">
    <text evidence="1 12">Pyrimidine metabolism; CTP biosynthesis via de novo pathway; CTP from UDP: step 2/2.</text>
</comment>
<feature type="binding site" evidence="12">
    <location>
        <position position="223"/>
    </location>
    <ligand>
        <name>UTP</name>
        <dbReference type="ChEBI" id="CHEBI:46398"/>
    </ligand>
</feature>
<accession>A0A2D0LFK0</accession>
<dbReference type="CDD" id="cd01746">
    <property type="entry name" value="GATase1_CTP_Synthase"/>
    <property type="match status" value="1"/>
</dbReference>
<dbReference type="OrthoDB" id="9801107at2"/>
<proteinExistence type="inferred from homology"/>
<dbReference type="CDD" id="cd03113">
    <property type="entry name" value="CTPS_N"/>
    <property type="match status" value="1"/>
</dbReference>
<name>A0A2D0LFK0_9GAMM</name>
<evidence type="ECO:0000256" key="4">
    <source>
        <dbReference type="ARBA" id="ARBA00022723"/>
    </source>
</evidence>
<feature type="binding site" evidence="12">
    <location>
        <position position="14"/>
    </location>
    <ligand>
        <name>UTP</name>
        <dbReference type="ChEBI" id="CHEBI:46398"/>
    </ligand>
</feature>
<feature type="binding site" evidence="12">
    <location>
        <begin position="380"/>
        <end position="383"/>
    </location>
    <ligand>
        <name>L-glutamine</name>
        <dbReference type="ChEBI" id="CHEBI:58359"/>
    </ligand>
</feature>
<keyword evidence="16" id="KW-1185">Reference proteome</keyword>
<evidence type="ECO:0000313" key="15">
    <source>
        <dbReference type="EMBL" id="PHM74430.1"/>
    </source>
</evidence>
<dbReference type="InterPro" id="IPR027417">
    <property type="entry name" value="P-loop_NTPase"/>
</dbReference>
<dbReference type="PROSITE" id="PS51273">
    <property type="entry name" value="GATASE_TYPE_1"/>
    <property type="match status" value="1"/>
</dbReference>
<feature type="binding site" evidence="12">
    <location>
        <position position="14"/>
    </location>
    <ligand>
        <name>CTP</name>
        <dbReference type="ChEBI" id="CHEBI:37563"/>
        <note>allosteric inhibitor</note>
    </ligand>
</feature>
<keyword evidence="4 12" id="KW-0479">Metal-binding</keyword>
<dbReference type="PANTHER" id="PTHR11550:SF0">
    <property type="entry name" value="CTP SYNTHASE-RELATED"/>
    <property type="match status" value="1"/>
</dbReference>
<feature type="binding site" evidence="12">
    <location>
        <position position="140"/>
    </location>
    <ligand>
        <name>Mg(2+)</name>
        <dbReference type="ChEBI" id="CHEBI:18420"/>
    </ligand>
</feature>
<evidence type="ECO:0000256" key="3">
    <source>
        <dbReference type="ARBA" id="ARBA00022598"/>
    </source>
</evidence>
<dbReference type="Pfam" id="PF06418">
    <property type="entry name" value="CTP_synth_N"/>
    <property type="match status" value="1"/>
</dbReference>
<dbReference type="GO" id="GO:0044210">
    <property type="term" value="P:'de novo' CTP biosynthetic process"/>
    <property type="evidence" value="ECO:0007669"/>
    <property type="project" value="UniProtKB-UniRule"/>
</dbReference>
<evidence type="ECO:0000256" key="6">
    <source>
        <dbReference type="ARBA" id="ARBA00022840"/>
    </source>
</evidence>
<feature type="binding site" evidence="12">
    <location>
        <position position="223"/>
    </location>
    <ligand>
        <name>CTP</name>
        <dbReference type="ChEBI" id="CHEBI:37563"/>
        <note>allosteric inhibitor</note>
    </ligand>
</feature>
<dbReference type="Gene3D" id="3.40.50.880">
    <property type="match status" value="1"/>
</dbReference>
<dbReference type="EMBL" id="NJCX01000005">
    <property type="protein sequence ID" value="PHM74430.1"/>
    <property type="molecule type" value="Genomic_DNA"/>
</dbReference>
<dbReference type="InterPro" id="IPR017456">
    <property type="entry name" value="CTP_synthase_N"/>
</dbReference>